<organism evidence="1 2">
    <name type="scientific">Streptococcus acidominimus</name>
    <dbReference type="NCBI Taxonomy" id="1326"/>
    <lineage>
        <taxon>Bacteria</taxon>
        <taxon>Bacillati</taxon>
        <taxon>Bacillota</taxon>
        <taxon>Bacilli</taxon>
        <taxon>Lactobacillales</taxon>
        <taxon>Streptococcaceae</taxon>
        <taxon>Streptococcus</taxon>
    </lineage>
</organism>
<dbReference type="InterPro" id="IPR008183">
    <property type="entry name" value="Aldose_1/G6P_1-epimerase"/>
</dbReference>
<dbReference type="InterPro" id="IPR037481">
    <property type="entry name" value="LacX"/>
</dbReference>
<dbReference type="AlphaFoldDB" id="A0A239XGC5"/>
<name>A0A239XGC5_STRAI</name>
<sequence length="298" mass="34003">MTLQLSNDQLTVTFKELGGELSSIKDKDGIEYLWQGDATYWGGQAPVLFPICGSLRDNETLYPANANQQKKGQMPRHGLVRKEVFNGTQLSDKEVVYQLKSTPGMFDAFPYHFELASHYRLEGSRIRVTYEVTNLEAEFAMPFTIGGHPGFNCPLLADEQYEDYYLSFEEPETVTVPKVFPETGLVDLTDRTPFLENAEKLDLDYELFRDDTLVLDQLHSKVISLRSKNHDKGIAFHLGDFPFLVLWSTANKGPFIALEPWLGMSTSKHESDYFVDKINTQWLEAGQTRSYSFEIEVL</sequence>
<evidence type="ECO:0000313" key="1">
    <source>
        <dbReference type="EMBL" id="SNV45715.1"/>
    </source>
</evidence>
<dbReference type="GO" id="GO:0005975">
    <property type="term" value="P:carbohydrate metabolic process"/>
    <property type="evidence" value="ECO:0007669"/>
    <property type="project" value="InterPro"/>
</dbReference>
<dbReference type="KEGG" id="saco:SAME_02063"/>
<dbReference type="SUPFAM" id="SSF74650">
    <property type="entry name" value="Galactose mutarotase-like"/>
    <property type="match status" value="1"/>
</dbReference>
<gene>
    <name evidence="1" type="primary">lacX1</name>
    <name evidence="1" type="ORF">SAMEA4504048_02063</name>
</gene>
<dbReference type="Gene3D" id="2.70.98.10">
    <property type="match status" value="1"/>
</dbReference>
<dbReference type="CDD" id="cd09024">
    <property type="entry name" value="Aldose_epim_lacX"/>
    <property type="match status" value="1"/>
</dbReference>
<evidence type="ECO:0000313" key="2">
    <source>
        <dbReference type="Proteomes" id="UP000215144"/>
    </source>
</evidence>
<proteinExistence type="predicted"/>
<dbReference type="RefSeq" id="WP_095123498.1">
    <property type="nucleotide sequence ID" value="NZ_LT906454.1"/>
</dbReference>
<dbReference type="Pfam" id="PF01263">
    <property type="entry name" value="Aldose_epim"/>
    <property type="match status" value="1"/>
</dbReference>
<dbReference type="InterPro" id="IPR011013">
    <property type="entry name" value="Gal_mutarotase_sf_dom"/>
</dbReference>
<dbReference type="GO" id="GO:0030246">
    <property type="term" value="F:carbohydrate binding"/>
    <property type="evidence" value="ECO:0007669"/>
    <property type="project" value="InterPro"/>
</dbReference>
<dbReference type="EMBL" id="LT906454">
    <property type="protein sequence ID" value="SNV45715.1"/>
    <property type="molecule type" value="Genomic_DNA"/>
</dbReference>
<dbReference type="GO" id="GO:0016853">
    <property type="term" value="F:isomerase activity"/>
    <property type="evidence" value="ECO:0007669"/>
    <property type="project" value="InterPro"/>
</dbReference>
<dbReference type="Proteomes" id="UP000215144">
    <property type="component" value="Chromosome 1"/>
</dbReference>
<accession>A0A239XGC5</accession>
<protein>
    <submittedName>
        <fullName evidence="1">Aldose 1-epimerase</fullName>
    </submittedName>
</protein>
<dbReference type="OrthoDB" id="9795355at2"/>
<reference evidence="1 2" key="1">
    <citation type="submission" date="2017-06" db="EMBL/GenBank/DDBJ databases">
        <authorList>
            <consortium name="Pathogen Informatics"/>
        </authorList>
    </citation>
    <scope>NUCLEOTIDE SEQUENCE [LARGE SCALE GENOMIC DNA]</scope>
    <source>
        <strain evidence="1 2">NCTC11291</strain>
    </source>
</reference>
<dbReference type="InterPro" id="IPR014718">
    <property type="entry name" value="GH-type_carb-bd"/>
</dbReference>